<protein>
    <recommendedName>
        <fullName evidence="5">EamA domain-containing protein</fullName>
    </recommendedName>
</protein>
<evidence type="ECO:0008006" key="5">
    <source>
        <dbReference type="Google" id="ProtNLM"/>
    </source>
</evidence>
<evidence type="ECO:0000313" key="4">
    <source>
        <dbReference type="Proteomes" id="UP000281549"/>
    </source>
</evidence>
<gene>
    <name evidence="1" type="ORF">O9G_000618</name>
    <name evidence="2" type="ORF">ROZALSC1DRAFT_29998</name>
</gene>
<dbReference type="EMBL" id="ML005502">
    <property type="protein sequence ID" value="RKP18291.1"/>
    <property type="molecule type" value="Genomic_DNA"/>
</dbReference>
<dbReference type="AlphaFoldDB" id="A0A075B0S5"/>
<dbReference type="InterPro" id="IPR037185">
    <property type="entry name" value="EmrE-like"/>
</dbReference>
<organism evidence="1 3">
    <name type="scientific">Rozella allomycis (strain CSF55)</name>
    <dbReference type="NCBI Taxonomy" id="988480"/>
    <lineage>
        <taxon>Eukaryota</taxon>
        <taxon>Fungi</taxon>
        <taxon>Fungi incertae sedis</taxon>
        <taxon>Cryptomycota</taxon>
        <taxon>Cryptomycota incertae sedis</taxon>
        <taxon>Rozella</taxon>
    </lineage>
</organism>
<reference evidence="2" key="3">
    <citation type="submission" date="2018-08" db="EMBL/GenBank/DDBJ databases">
        <title>Leveraging single-cell genomics to expand the Fungal Tree of Life.</title>
        <authorList>
            <consortium name="DOE Joint Genome Institute"/>
            <person name="Ahrendt S.R."/>
            <person name="Quandt C.A."/>
            <person name="Ciobanu D."/>
            <person name="Clum A."/>
            <person name="Salamov A."/>
            <person name="Andreopoulos B."/>
            <person name="Cheng J.-F."/>
            <person name="Woyke T."/>
            <person name="Pelin A."/>
            <person name="Henrissat B."/>
            <person name="Reynolds N."/>
            <person name="Benny G.L."/>
            <person name="Smith M.E."/>
            <person name="James T.Y."/>
            <person name="Grigoriev I.V."/>
        </authorList>
    </citation>
    <scope>NUCLEOTIDE SEQUENCE</scope>
    <source>
        <strain evidence="2">CSF55</strain>
    </source>
</reference>
<dbReference type="Proteomes" id="UP000030755">
    <property type="component" value="Unassembled WGS sequence"/>
</dbReference>
<dbReference type="HOGENOM" id="CLU_2470364_0_0_1"/>
<proteinExistence type="predicted"/>
<dbReference type="EMBL" id="KE560959">
    <property type="protein sequence ID" value="EPZ34431.1"/>
    <property type="molecule type" value="Genomic_DNA"/>
</dbReference>
<keyword evidence="3" id="KW-1185">Reference proteome</keyword>
<dbReference type="SUPFAM" id="SSF103481">
    <property type="entry name" value="Multidrug resistance efflux transporter EmrE"/>
    <property type="match status" value="1"/>
</dbReference>
<dbReference type="PANTHER" id="PTHR31965">
    <property type="entry name" value="TRANSMEMBRANE PROTEIN 42"/>
    <property type="match status" value="1"/>
</dbReference>
<dbReference type="PANTHER" id="PTHR31965:SF1">
    <property type="entry name" value="TRANSMEMBRANE PROTEIN 42"/>
    <property type="match status" value="1"/>
</dbReference>
<dbReference type="InterPro" id="IPR039632">
    <property type="entry name" value="TMEM42"/>
</dbReference>
<dbReference type="Proteomes" id="UP000281549">
    <property type="component" value="Unassembled WGS sequence"/>
</dbReference>
<reference evidence="4" key="2">
    <citation type="journal article" date="2018" name="Nat. Microbiol.">
        <title>Leveraging single-cell genomics to expand the fungal tree of life.</title>
        <authorList>
            <person name="Ahrendt S.R."/>
            <person name="Quandt C.A."/>
            <person name="Ciobanu D."/>
            <person name="Clum A."/>
            <person name="Salamov A."/>
            <person name="Andreopoulos B."/>
            <person name="Cheng J.F."/>
            <person name="Woyke T."/>
            <person name="Pelin A."/>
            <person name="Henrissat B."/>
            <person name="Reynolds N.K."/>
            <person name="Benny G.L."/>
            <person name="Smith M.E."/>
            <person name="James T.Y."/>
            <person name="Grigoriev I.V."/>
        </authorList>
    </citation>
    <scope>NUCLEOTIDE SEQUENCE [LARGE SCALE GENOMIC DNA]</scope>
    <source>
        <strain evidence="4">CSF55</strain>
    </source>
</reference>
<reference evidence="1 3" key="1">
    <citation type="journal article" date="2013" name="Curr. Biol.">
        <title>Shared signatures of parasitism and phylogenomics unite Cryptomycota and microsporidia.</title>
        <authorList>
            <person name="James T.Y."/>
            <person name="Pelin A."/>
            <person name="Bonen L."/>
            <person name="Ahrendt S."/>
            <person name="Sain D."/>
            <person name="Corradi N."/>
            <person name="Stajich J.E."/>
        </authorList>
    </citation>
    <scope>NUCLEOTIDE SEQUENCE [LARGE SCALE GENOMIC DNA]</scope>
    <source>
        <strain evidence="1 3">CSF55</strain>
        <strain evidence="1 3">CSF55</strain>
    </source>
</reference>
<evidence type="ECO:0000313" key="2">
    <source>
        <dbReference type="EMBL" id="RKP18291.1"/>
    </source>
</evidence>
<evidence type="ECO:0000313" key="1">
    <source>
        <dbReference type="EMBL" id="EPZ34431.1"/>
    </source>
</evidence>
<evidence type="ECO:0000313" key="3">
    <source>
        <dbReference type="Proteomes" id="UP000030755"/>
    </source>
</evidence>
<accession>A0A075B0S5</accession>
<name>A0A075B0S5_ROZAC</name>
<sequence>MWYFYTRSLSASVSTIQVSSFTLANNIIFTAIISKTFLHENIDTLWLIGIGVILMGRKTENKVKKLKKLELYRAIGPFYQLYAYSAER</sequence>